<name>A8GP04_RICAH</name>
<proteinExistence type="predicted"/>
<evidence type="ECO:0000313" key="2">
    <source>
        <dbReference type="Proteomes" id="UP000006830"/>
    </source>
</evidence>
<sequence length="44" mass="5307">MIFTPWAHIQDILFQALKNLIMLLITMTHVIKQCFIQDDIIFCW</sequence>
<dbReference type="HOGENOM" id="CLU_3221356_0_0_5"/>
<dbReference type="EMBL" id="CP000847">
    <property type="protein sequence ID" value="ABV75129.1"/>
    <property type="molecule type" value="Genomic_DNA"/>
</dbReference>
<evidence type="ECO:0000313" key="1">
    <source>
        <dbReference type="EMBL" id="ABV75129.1"/>
    </source>
</evidence>
<reference evidence="1" key="1">
    <citation type="submission" date="2007-09" db="EMBL/GenBank/DDBJ databases">
        <title>Complete Genome Sequence of Rickettsia akari.</title>
        <authorList>
            <person name="Madan A."/>
            <person name="Fahey J."/>
            <person name="Helton E."/>
            <person name="Ketteman M."/>
            <person name="Madan A."/>
            <person name="Rodrigues S."/>
            <person name="Sanchez A."/>
            <person name="Whiting M."/>
            <person name="Dasch G."/>
            <person name="Eremeeva M."/>
        </authorList>
    </citation>
    <scope>NUCLEOTIDE SEQUENCE</scope>
    <source>
        <strain evidence="1">Hartford</strain>
    </source>
</reference>
<gene>
    <name evidence="1" type="ordered locus">A1C_04285</name>
</gene>
<protein>
    <submittedName>
        <fullName evidence="1">Uncharacterized protein</fullName>
    </submittedName>
</protein>
<keyword evidence="2" id="KW-1185">Reference proteome</keyword>
<dbReference type="KEGG" id="rak:A1C_04285"/>
<dbReference type="STRING" id="293614.A1C_04285"/>
<accession>A8GP04</accession>
<dbReference type="Proteomes" id="UP000006830">
    <property type="component" value="Chromosome"/>
</dbReference>
<organism evidence="1 2">
    <name type="scientific">Rickettsia akari (strain Hartford)</name>
    <dbReference type="NCBI Taxonomy" id="293614"/>
    <lineage>
        <taxon>Bacteria</taxon>
        <taxon>Pseudomonadati</taxon>
        <taxon>Pseudomonadota</taxon>
        <taxon>Alphaproteobacteria</taxon>
        <taxon>Rickettsiales</taxon>
        <taxon>Rickettsiaceae</taxon>
        <taxon>Rickettsieae</taxon>
        <taxon>Rickettsia</taxon>
        <taxon>spotted fever group</taxon>
    </lineage>
</organism>
<dbReference type="AlphaFoldDB" id="A8GP04"/>